<accession>A0A4U0XMF8</accession>
<feature type="compositionally biased region" description="Acidic residues" evidence="1">
    <location>
        <begin position="1068"/>
        <end position="1078"/>
    </location>
</feature>
<dbReference type="EMBL" id="NAJQ01000175">
    <property type="protein sequence ID" value="TKA76025.1"/>
    <property type="molecule type" value="Genomic_DNA"/>
</dbReference>
<sequence length="1100" mass="120524">MRTVPTLCASGAAVSLSAIGLVLGRADHHDDDHDAHANTDMTAVTSTYTIPSTSTQPRRAPPEYISKRSFSSPLTRLTGWEEHGTAYSSSGTRQKRSRSPGANMGLSMETSTQQEEGSSSQLGTPSARPRSWLRRFSSMSSSRDSSRTPTSTSRPGSAAVSGSNGSLALSRTGSTTLMFPDTTPTPPQPNKLVKRASSVRSTNGSPLLSSGSKLPLPVFRRPATSHQRSATVQESLRSTASDDRMSIDQKPENARDSSWRHYFTPKVARDEYRFGRRQSSTSIPNPIKRVYPDRRYTPVLMSGKDVVRPAEMEYDDGISLDDESAAAAKVTSAATSSQSTPNRSFSIGDFQWQRPMSSKGKSSSSKLPRRGRPRVTSAPQTSMGGTFSSLSANETERPAKRRDLTDPQAGHRSIYSSPITTQTAEPQHHEIQLDLASHTPLSQQLPSPDSPLAETAAPAGTRSPLEQSRLPSATFDSSAARHARVSATQSEIAASTVGSESEQRSVDGYSTDYQSDTVFDSFPTRTTRSSSGKRGPPIDTIFDDSPPPTFSSGRSTKLRDFLSEGQFPTIEHGGRYRHSTIEEEESVVSTPVRSLHDRSVTSTPSARPGAQQAFTSSPPPMSLQPDPDELDWDIQDDLPPMEQGLGMQHEPSTPARLRDPTKVLPFRFGAFSKPSNGGSVHSTPNRYSNGGADRANPFDWSEQQPSPSHHDQSPPRPRTVHGKKDPADRGSRATGRRAPSGIHARSHSVPVAPDVDGKRSVMANKFGTWGVGSKAVTEDWNEDFDFEESVPPVPEISSAFLDEKRIDSGHEMFVPKSIREQQESVVANIGLLREWGLLIEELKDLRVRAVGLDMLSGAHAKAWQEVDAMIELADQESEEATLQPRRSPPSSPSFDFDAFEEQPADVVMRDRSYESSIRDFEFDESADEAGQLPSMMGASHVSAMQATRPRKDSEAVARSVIEALQSKRSVSDPTALHTAPPAKKVPFDTATLRHIVPYVNGLKRKVKDALRETEGLYSSPHRRYQPEERHPDRRLSDDEPGFVRSMFNERGPESPISKQRLRRQEAATDNDEAEDSWGDDGTNLASRMERMTLSSAPRRL</sequence>
<feature type="compositionally biased region" description="Low complexity" evidence="1">
    <location>
        <begin position="354"/>
        <end position="366"/>
    </location>
</feature>
<feature type="compositionally biased region" description="Polar residues" evidence="1">
    <location>
        <begin position="464"/>
        <end position="477"/>
    </location>
</feature>
<dbReference type="AlphaFoldDB" id="A0A4U0XMF8"/>
<dbReference type="OrthoDB" id="5346713at2759"/>
<evidence type="ECO:0000256" key="2">
    <source>
        <dbReference type="SAM" id="SignalP"/>
    </source>
</evidence>
<organism evidence="3 4">
    <name type="scientific">Friedmanniomyces simplex</name>
    <dbReference type="NCBI Taxonomy" id="329884"/>
    <lineage>
        <taxon>Eukaryota</taxon>
        <taxon>Fungi</taxon>
        <taxon>Dikarya</taxon>
        <taxon>Ascomycota</taxon>
        <taxon>Pezizomycotina</taxon>
        <taxon>Dothideomycetes</taxon>
        <taxon>Dothideomycetidae</taxon>
        <taxon>Mycosphaerellales</taxon>
        <taxon>Teratosphaeriaceae</taxon>
        <taxon>Friedmanniomyces</taxon>
    </lineage>
</organism>
<feature type="compositionally biased region" description="Polar residues" evidence="1">
    <location>
        <begin position="673"/>
        <end position="688"/>
    </location>
</feature>
<feature type="region of interest" description="Disordered" evidence="1">
    <location>
        <begin position="440"/>
        <end position="756"/>
    </location>
</feature>
<feature type="compositionally biased region" description="Polar residues" evidence="1">
    <location>
        <begin position="224"/>
        <end position="239"/>
    </location>
</feature>
<feature type="compositionally biased region" description="Basic and acidic residues" evidence="1">
    <location>
        <begin position="394"/>
        <end position="405"/>
    </location>
</feature>
<gene>
    <name evidence="3" type="ORF">B0A55_05120</name>
</gene>
<feature type="compositionally biased region" description="Polar residues" evidence="1">
    <location>
        <begin position="486"/>
        <end position="500"/>
    </location>
</feature>
<evidence type="ECO:0000313" key="4">
    <source>
        <dbReference type="Proteomes" id="UP000309340"/>
    </source>
</evidence>
<feature type="chain" id="PRO_5020309726" evidence="2">
    <location>
        <begin position="25"/>
        <end position="1100"/>
    </location>
</feature>
<feature type="region of interest" description="Disordered" evidence="1">
    <location>
        <begin position="331"/>
        <end position="414"/>
    </location>
</feature>
<feature type="compositionally biased region" description="Basic and acidic residues" evidence="1">
    <location>
        <begin position="1024"/>
        <end position="1037"/>
    </location>
</feature>
<proteinExistence type="predicted"/>
<feature type="compositionally biased region" description="Low complexity" evidence="1">
    <location>
        <begin position="204"/>
        <end position="217"/>
    </location>
</feature>
<feature type="compositionally biased region" description="Polar residues" evidence="1">
    <location>
        <begin position="511"/>
        <end position="532"/>
    </location>
</feature>
<feature type="compositionally biased region" description="Low complexity" evidence="1">
    <location>
        <begin position="134"/>
        <end position="154"/>
    </location>
</feature>
<feature type="region of interest" description="Disordered" evidence="1">
    <location>
        <begin position="876"/>
        <end position="897"/>
    </location>
</feature>
<evidence type="ECO:0000313" key="3">
    <source>
        <dbReference type="EMBL" id="TKA76025.1"/>
    </source>
</evidence>
<feature type="compositionally biased region" description="Polar residues" evidence="1">
    <location>
        <begin position="160"/>
        <end position="177"/>
    </location>
</feature>
<keyword evidence="4" id="KW-1185">Reference proteome</keyword>
<feature type="compositionally biased region" description="Basic and acidic residues" evidence="1">
    <location>
        <begin position="722"/>
        <end position="731"/>
    </location>
</feature>
<dbReference type="Proteomes" id="UP000309340">
    <property type="component" value="Unassembled WGS sequence"/>
</dbReference>
<comment type="caution">
    <text evidence="3">The sequence shown here is derived from an EMBL/GenBank/DDBJ whole genome shotgun (WGS) entry which is preliminary data.</text>
</comment>
<name>A0A4U0XMF8_9PEZI</name>
<feature type="compositionally biased region" description="Low complexity" evidence="1">
    <location>
        <begin position="331"/>
        <end position="340"/>
    </location>
</feature>
<feature type="compositionally biased region" description="Low complexity" evidence="1">
    <location>
        <begin position="440"/>
        <end position="452"/>
    </location>
</feature>
<reference evidence="3 4" key="1">
    <citation type="submission" date="2017-03" db="EMBL/GenBank/DDBJ databases">
        <title>Genomes of endolithic fungi from Antarctica.</title>
        <authorList>
            <person name="Coleine C."/>
            <person name="Masonjones S."/>
            <person name="Stajich J.E."/>
        </authorList>
    </citation>
    <scope>NUCLEOTIDE SEQUENCE [LARGE SCALE GENOMIC DNA]</scope>
    <source>
        <strain evidence="3 4">CCFEE 5184</strain>
    </source>
</reference>
<feature type="compositionally biased region" description="Low complexity" evidence="1">
    <location>
        <begin position="109"/>
        <end position="124"/>
    </location>
</feature>
<feature type="signal peptide" evidence="2">
    <location>
        <begin position="1"/>
        <end position="24"/>
    </location>
</feature>
<evidence type="ECO:0000256" key="1">
    <source>
        <dbReference type="SAM" id="MobiDB-lite"/>
    </source>
</evidence>
<feature type="compositionally biased region" description="Acidic residues" evidence="1">
    <location>
        <begin position="626"/>
        <end position="636"/>
    </location>
</feature>
<protein>
    <submittedName>
        <fullName evidence="3">Uncharacterized protein</fullName>
    </submittedName>
</protein>
<feature type="compositionally biased region" description="Polar residues" evidence="1">
    <location>
        <begin position="377"/>
        <end position="393"/>
    </location>
</feature>
<feature type="region of interest" description="Disordered" evidence="1">
    <location>
        <begin position="1013"/>
        <end position="1100"/>
    </location>
</feature>
<feature type="region of interest" description="Disordered" evidence="1">
    <location>
        <begin position="50"/>
        <end position="256"/>
    </location>
</feature>
<keyword evidence="2" id="KW-0732">Signal</keyword>
<feature type="compositionally biased region" description="Basic and acidic residues" evidence="1">
    <location>
        <begin position="240"/>
        <end position="256"/>
    </location>
</feature>